<dbReference type="EMBL" id="SOYY01000019">
    <property type="protein sequence ID" value="KAA0707597.1"/>
    <property type="molecule type" value="Genomic_DNA"/>
</dbReference>
<evidence type="ECO:0000313" key="2">
    <source>
        <dbReference type="Proteomes" id="UP000324632"/>
    </source>
</evidence>
<organism evidence="1 2">
    <name type="scientific">Triplophysa tibetana</name>
    <dbReference type="NCBI Taxonomy" id="1572043"/>
    <lineage>
        <taxon>Eukaryota</taxon>
        <taxon>Metazoa</taxon>
        <taxon>Chordata</taxon>
        <taxon>Craniata</taxon>
        <taxon>Vertebrata</taxon>
        <taxon>Euteleostomi</taxon>
        <taxon>Actinopterygii</taxon>
        <taxon>Neopterygii</taxon>
        <taxon>Teleostei</taxon>
        <taxon>Ostariophysi</taxon>
        <taxon>Cypriniformes</taxon>
        <taxon>Nemacheilidae</taxon>
        <taxon>Triplophysa</taxon>
    </lineage>
</organism>
<proteinExistence type="predicted"/>
<sequence>MGNLYVFGCLLNLRPSSLFCSGYDSQTYISQVCRAGPRIAPGLKPMGPDEPAEPQCLLFWCRTLPFPCLSYPCPLSLSLNVMDSVTLRLNKSPCLRCLLGFLKTGRHGYMKGYASSSSHRRFVSPCLFRELHRISEGSFYFLRKWISKQEVAFTVVSKTAFPYATRLCQGK</sequence>
<dbReference type="AlphaFoldDB" id="A0A5A9NGM1"/>
<dbReference type="Proteomes" id="UP000324632">
    <property type="component" value="Chromosome 19"/>
</dbReference>
<protein>
    <submittedName>
        <fullName evidence="1">Uncharacterized protein</fullName>
    </submittedName>
</protein>
<keyword evidence="2" id="KW-1185">Reference proteome</keyword>
<accession>A0A5A9NGM1</accession>
<comment type="caution">
    <text evidence="1">The sequence shown here is derived from an EMBL/GenBank/DDBJ whole genome shotgun (WGS) entry which is preliminary data.</text>
</comment>
<reference evidence="1 2" key="1">
    <citation type="journal article" date="2019" name="Mol. Ecol. Resour.">
        <title>Chromosome-level genome assembly of Triplophysa tibetana, a fish adapted to the harsh high-altitude environment of the Tibetan Plateau.</title>
        <authorList>
            <person name="Yang X."/>
            <person name="Liu H."/>
            <person name="Ma Z."/>
            <person name="Zou Y."/>
            <person name="Zou M."/>
            <person name="Mao Y."/>
            <person name="Li X."/>
            <person name="Wang H."/>
            <person name="Chen T."/>
            <person name="Wang W."/>
            <person name="Yang R."/>
        </authorList>
    </citation>
    <scope>NUCLEOTIDE SEQUENCE [LARGE SCALE GENOMIC DNA]</scope>
    <source>
        <strain evidence="1">TTIB1903HZAU</strain>
        <tissue evidence="1">Muscle</tissue>
    </source>
</reference>
<gene>
    <name evidence="1" type="ORF">E1301_Tti014775</name>
</gene>
<name>A0A5A9NGM1_9TELE</name>
<evidence type="ECO:0000313" key="1">
    <source>
        <dbReference type="EMBL" id="KAA0707597.1"/>
    </source>
</evidence>